<dbReference type="SUPFAM" id="SSF50156">
    <property type="entry name" value="PDZ domain-like"/>
    <property type="match status" value="1"/>
</dbReference>
<protein>
    <submittedName>
        <fullName evidence="7">Carboxyl-terminal protease</fullName>
        <ecNumber evidence="7">3.4.21.102</ecNumber>
    </submittedName>
</protein>
<comment type="caution">
    <text evidence="7">The sequence shown here is derived from an EMBL/GenBank/DDBJ whole genome shotgun (WGS) entry which is preliminary data.</text>
</comment>
<name>A0A0W8E666_9ZZZZ</name>
<evidence type="ECO:0000256" key="1">
    <source>
        <dbReference type="ARBA" id="ARBA00009179"/>
    </source>
</evidence>
<keyword evidence="5" id="KW-1133">Transmembrane helix</keyword>
<dbReference type="Gene3D" id="3.90.226.10">
    <property type="entry name" value="2-enoyl-CoA Hydratase, Chain A, domain 1"/>
    <property type="match status" value="1"/>
</dbReference>
<evidence type="ECO:0000256" key="5">
    <source>
        <dbReference type="SAM" id="Phobius"/>
    </source>
</evidence>
<dbReference type="NCBIfam" id="TIGR00225">
    <property type="entry name" value="prc"/>
    <property type="match status" value="1"/>
</dbReference>
<dbReference type="SMART" id="SM00228">
    <property type="entry name" value="PDZ"/>
    <property type="match status" value="1"/>
</dbReference>
<comment type="similarity">
    <text evidence="1">Belongs to the peptidase S41A family.</text>
</comment>
<dbReference type="GO" id="GO:0030288">
    <property type="term" value="C:outer membrane-bounded periplasmic space"/>
    <property type="evidence" value="ECO:0007669"/>
    <property type="project" value="TreeGrafter"/>
</dbReference>
<sequence length="384" mass="41621">MNNKGKGFLKGLNILFSTLGVFFVAGLIFILAVNPIGLGTLVSVVGLINTQSLYDIDSQQMLEGASAGIVEALDDPYSTYLDKQTWQELKIRLEAKFGGIGVYVFQDNEGLIKVYSPIKGTPAYEAGVQHGDIVTRINGESTMNMTQDDAVTLMRGDPGTQLELTIYREADNKEYVFKIVREIINVPSVEDEVLDADQGIGYIRLSQFHTQSTVEMMESVDRMVNESNIKGLILDLRNNGGGEFEAAIDIASIFLDEGAEVVSSADARGNSKVYKASAGKTDVPLVVLVNQDSASASEILAAALQDNERALLVGATTYGKGLVQTVFPLRDGGALKLTTQKYFTPNGTDINEIGIVPDFSIADDIENSEDVQLDKALEVLKQQM</sequence>
<keyword evidence="4" id="KW-0720">Serine protease</keyword>
<dbReference type="InterPro" id="IPR029045">
    <property type="entry name" value="ClpP/crotonase-like_dom_sf"/>
</dbReference>
<dbReference type="PROSITE" id="PS50106">
    <property type="entry name" value="PDZ"/>
    <property type="match status" value="1"/>
</dbReference>
<dbReference type="PANTHER" id="PTHR32060">
    <property type="entry name" value="TAIL-SPECIFIC PROTEASE"/>
    <property type="match status" value="1"/>
</dbReference>
<dbReference type="Gene3D" id="2.30.42.10">
    <property type="match status" value="1"/>
</dbReference>
<dbReference type="SMART" id="SM00245">
    <property type="entry name" value="TSPc"/>
    <property type="match status" value="1"/>
</dbReference>
<keyword evidence="3 7" id="KW-0378">Hydrolase</keyword>
<dbReference type="EC" id="3.4.21.102" evidence="7"/>
<feature type="domain" description="PDZ" evidence="6">
    <location>
        <begin position="90"/>
        <end position="155"/>
    </location>
</feature>
<evidence type="ECO:0000256" key="2">
    <source>
        <dbReference type="ARBA" id="ARBA00022670"/>
    </source>
</evidence>
<dbReference type="GO" id="GO:0006508">
    <property type="term" value="P:proteolysis"/>
    <property type="evidence" value="ECO:0007669"/>
    <property type="project" value="UniProtKB-KW"/>
</dbReference>
<dbReference type="InterPro" id="IPR036034">
    <property type="entry name" value="PDZ_sf"/>
</dbReference>
<keyword evidence="5" id="KW-0812">Transmembrane</keyword>
<dbReference type="InterPro" id="IPR004447">
    <property type="entry name" value="Peptidase_S41A"/>
</dbReference>
<evidence type="ECO:0000313" key="7">
    <source>
        <dbReference type="EMBL" id="KUG03859.1"/>
    </source>
</evidence>
<reference evidence="7" key="1">
    <citation type="journal article" date="2015" name="Proc. Natl. Acad. Sci. U.S.A.">
        <title>Networks of energetic and metabolic interactions define dynamics in microbial communities.</title>
        <authorList>
            <person name="Embree M."/>
            <person name="Liu J.K."/>
            <person name="Al-Bassam M.M."/>
            <person name="Zengler K."/>
        </authorList>
    </citation>
    <scope>NUCLEOTIDE SEQUENCE</scope>
</reference>
<dbReference type="InterPro" id="IPR055210">
    <property type="entry name" value="CtpA/B_N"/>
</dbReference>
<evidence type="ECO:0000256" key="4">
    <source>
        <dbReference type="ARBA" id="ARBA00022825"/>
    </source>
</evidence>
<evidence type="ECO:0000256" key="3">
    <source>
        <dbReference type="ARBA" id="ARBA00022801"/>
    </source>
</evidence>
<accession>A0A0W8E666</accession>
<dbReference type="CDD" id="cd06782">
    <property type="entry name" value="cpPDZ_CPP-like"/>
    <property type="match status" value="1"/>
</dbReference>
<keyword evidence="5" id="KW-0472">Membrane</keyword>
<dbReference type="Pfam" id="PF17820">
    <property type="entry name" value="PDZ_6"/>
    <property type="match status" value="1"/>
</dbReference>
<dbReference type="AlphaFoldDB" id="A0A0W8E666"/>
<keyword evidence="2 7" id="KW-0645">Protease</keyword>
<dbReference type="InterPro" id="IPR041489">
    <property type="entry name" value="PDZ_6"/>
</dbReference>
<dbReference type="EMBL" id="LNQE01001866">
    <property type="protein sequence ID" value="KUG03859.1"/>
    <property type="molecule type" value="Genomic_DNA"/>
</dbReference>
<dbReference type="Pfam" id="PF22694">
    <property type="entry name" value="CtpB_N-like"/>
    <property type="match status" value="1"/>
</dbReference>
<gene>
    <name evidence="7" type="ORF">ASZ90_018756</name>
</gene>
<evidence type="ECO:0000259" key="6">
    <source>
        <dbReference type="PROSITE" id="PS50106"/>
    </source>
</evidence>
<proteinExistence type="inferred from homology"/>
<dbReference type="PANTHER" id="PTHR32060:SF30">
    <property type="entry name" value="CARBOXY-TERMINAL PROCESSING PROTEASE CTPA"/>
    <property type="match status" value="1"/>
</dbReference>
<dbReference type="Gene3D" id="3.30.750.44">
    <property type="match status" value="1"/>
</dbReference>
<feature type="transmembrane region" description="Helical" evidence="5">
    <location>
        <begin position="12"/>
        <end position="33"/>
    </location>
</feature>
<dbReference type="GO" id="GO:0004252">
    <property type="term" value="F:serine-type endopeptidase activity"/>
    <property type="evidence" value="ECO:0007669"/>
    <property type="project" value="UniProtKB-EC"/>
</dbReference>
<organism evidence="7">
    <name type="scientific">hydrocarbon metagenome</name>
    <dbReference type="NCBI Taxonomy" id="938273"/>
    <lineage>
        <taxon>unclassified sequences</taxon>
        <taxon>metagenomes</taxon>
        <taxon>ecological metagenomes</taxon>
    </lineage>
</organism>
<dbReference type="Pfam" id="PF03572">
    <property type="entry name" value="Peptidase_S41"/>
    <property type="match status" value="1"/>
</dbReference>
<dbReference type="InterPro" id="IPR001478">
    <property type="entry name" value="PDZ"/>
</dbReference>
<dbReference type="SUPFAM" id="SSF52096">
    <property type="entry name" value="ClpP/crotonase"/>
    <property type="match status" value="1"/>
</dbReference>
<dbReference type="FunFam" id="2.30.42.10:FF:000063">
    <property type="entry name" value="Peptidase, S41 family"/>
    <property type="match status" value="1"/>
</dbReference>
<dbReference type="GO" id="GO:0007165">
    <property type="term" value="P:signal transduction"/>
    <property type="evidence" value="ECO:0007669"/>
    <property type="project" value="TreeGrafter"/>
</dbReference>
<dbReference type="InterPro" id="IPR005151">
    <property type="entry name" value="Tail-specific_protease"/>
</dbReference>
<dbReference type="CDD" id="cd07560">
    <property type="entry name" value="Peptidase_S41_CPP"/>
    <property type="match status" value="1"/>
</dbReference>